<feature type="domain" description="Fumarylacetoacetase-like C-terminal" evidence="3">
    <location>
        <begin position="87"/>
        <end position="298"/>
    </location>
</feature>
<dbReference type="InterPro" id="IPR036663">
    <property type="entry name" value="Fumarylacetoacetase_C_sf"/>
</dbReference>
<proteinExistence type="inferred from homology"/>
<dbReference type="EMBL" id="RZGK01000007">
    <property type="protein sequence ID" value="KAF9697908.1"/>
    <property type="molecule type" value="Genomic_DNA"/>
</dbReference>
<evidence type="ECO:0000256" key="1">
    <source>
        <dbReference type="ARBA" id="ARBA00010211"/>
    </source>
</evidence>
<dbReference type="GO" id="GO:0006107">
    <property type="term" value="P:oxaloacetate metabolic process"/>
    <property type="evidence" value="ECO:0007669"/>
    <property type="project" value="UniProtKB-ARBA"/>
</dbReference>
<dbReference type="OrthoDB" id="194468at2759"/>
<dbReference type="PRINTS" id="PR00111">
    <property type="entry name" value="ABHYDROLASE"/>
</dbReference>
<dbReference type="InterPro" id="IPR011234">
    <property type="entry name" value="Fumarylacetoacetase-like_C"/>
</dbReference>
<dbReference type="Proteomes" id="UP000651452">
    <property type="component" value="Unassembled WGS sequence"/>
</dbReference>
<protein>
    <recommendedName>
        <fullName evidence="7">Fumarylacetoacetate hydrolase-like protein</fullName>
    </recommendedName>
</protein>
<gene>
    <name evidence="5" type="ORF">EKO04_004086</name>
</gene>
<evidence type="ECO:0000313" key="6">
    <source>
        <dbReference type="Proteomes" id="UP000651452"/>
    </source>
</evidence>
<dbReference type="PANTHER" id="PTHR11820">
    <property type="entry name" value="ACYLPYRUVASE"/>
    <property type="match status" value="1"/>
</dbReference>
<dbReference type="InterPro" id="IPR029058">
    <property type="entry name" value="AB_hydrolase_fold"/>
</dbReference>
<evidence type="ECO:0000259" key="3">
    <source>
        <dbReference type="Pfam" id="PF01557"/>
    </source>
</evidence>
<comment type="caution">
    <text evidence="5">The sequence shown here is derived from an EMBL/GenBank/DDBJ whole genome shotgun (WGS) entry which is preliminary data.</text>
</comment>
<evidence type="ECO:0008006" key="7">
    <source>
        <dbReference type="Google" id="ProtNLM"/>
    </source>
</evidence>
<dbReference type="FunFam" id="3.90.850.10:FF:000002">
    <property type="entry name" value="2-hydroxyhepta-2,4-diene-1,7-dioate isomerase"/>
    <property type="match status" value="1"/>
</dbReference>
<evidence type="ECO:0000256" key="2">
    <source>
        <dbReference type="ARBA" id="ARBA00022723"/>
    </source>
</evidence>
<dbReference type="Pfam" id="PF01557">
    <property type="entry name" value="FAA_hydrolase"/>
    <property type="match status" value="1"/>
</dbReference>
<organism evidence="5 6">
    <name type="scientific">Ascochyta lentis</name>
    <dbReference type="NCBI Taxonomy" id="205686"/>
    <lineage>
        <taxon>Eukaryota</taxon>
        <taxon>Fungi</taxon>
        <taxon>Dikarya</taxon>
        <taxon>Ascomycota</taxon>
        <taxon>Pezizomycotina</taxon>
        <taxon>Dothideomycetes</taxon>
        <taxon>Pleosporomycetidae</taxon>
        <taxon>Pleosporales</taxon>
        <taxon>Pleosporineae</taxon>
        <taxon>Didymellaceae</taxon>
        <taxon>Ascochyta</taxon>
    </lineage>
</organism>
<dbReference type="Gene3D" id="3.90.850.10">
    <property type="entry name" value="Fumarylacetoacetase-like, C-terminal domain"/>
    <property type="match status" value="1"/>
</dbReference>
<name>A0A8H7J9B5_9PLEO</name>
<feature type="domain" description="Serine aminopeptidase S33" evidence="4">
    <location>
        <begin position="349"/>
        <end position="579"/>
    </location>
</feature>
<reference evidence="5" key="1">
    <citation type="submission" date="2018-12" db="EMBL/GenBank/DDBJ databases">
        <authorList>
            <person name="Syme R.A."/>
            <person name="Farfan-Caceres L."/>
            <person name="Lichtenzveig J."/>
        </authorList>
    </citation>
    <scope>NUCLEOTIDE SEQUENCE</scope>
    <source>
        <strain evidence="5">Al4</strain>
    </source>
</reference>
<dbReference type="GO" id="GO:0018773">
    <property type="term" value="F:acetylpyruvate hydrolase activity"/>
    <property type="evidence" value="ECO:0007669"/>
    <property type="project" value="TreeGrafter"/>
</dbReference>
<evidence type="ECO:0000259" key="4">
    <source>
        <dbReference type="Pfam" id="PF12146"/>
    </source>
</evidence>
<dbReference type="InterPro" id="IPR022742">
    <property type="entry name" value="Hydrolase_4"/>
</dbReference>
<dbReference type="GO" id="GO:0046872">
    <property type="term" value="F:metal ion binding"/>
    <property type="evidence" value="ECO:0007669"/>
    <property type="project" value="UniProtKB-KW"/>
</dbReference>
<accession>A0A8H7J9B5</accession>
<dbReference type="SUPFAM" id="SSF56529">
    <property type="entry name" value="FAH"/>
    <property type="match status" value="1"/>
</dbReference>
<reference evidence="5" key="2">
    <citation type="submission" date="2020-09" db="EMBL/GenBank/DDBJ databases">
        <title>Reference genome assembly for Australian Ascochyta lentis isolate Al4.</title>
        <authorList>
            <person name="Lee R.C."/>
            <person name="Farfan-Caceres L.M."/>
            <person name="Debler J.W."/>
            <person name="Williams A.H."/>
            <person name="Henares B.M."/>
        </authorList>
    </citation>
    <scope>NUCLEOTIDE SEQUENCE</scope>
    <source>
        <strain evidence="5">Al4</strain>
    </source>
</reference>
<dbReference type="PANTHER" id="PTHR11820:SF7">
    <property type="entry name" value="ACYLPYRUVASE FAHD1, MITOCHONDRIAL"/>
    <property type="match status" value="1"/>
</dbReference>
<dbReference type="Pfam" id="PF12146">
    <property type="entry name" value="Hydrolase_4"/>
    <property type="match status" value="1"/>
</dbReference>
<sequence>MSSNNSAEAPPSLTNYIAYHDPQTQQDRIGHYNFSEKTIHPLNFKSGTPISNLYQVIEAGESNIANSGLSISSSEVQILPPLASRDVLCVGKNYFDHAKEFNSSGFDSSDKVDVPSHPVIFTKRYTSIIADGEEIYPHPEFTSTADYEGEIGVIIGKPGFKIAEEDAMSHVWGYTIINDMTARERQRDHKQFYIGKSPDTFCPMGPVAVPASQLDKVLRVQTHVNGELRQDATTDDLIFSIPYLIKTMSEGQTLMPGDVLATGTPAGVGIGRKPPVYLQPGDTIAISVSGLGTLTNRIADPSSANHTATKAPKSSLAYNNSRLPASQLTTINNKPLYYTSLGPQHGSPIVFVHGLGGTHASFDLLVQSLGLSSTYACHLFDLEGHGASPTHPLSVLSIASLAEDLRGVFSHARINEEDGATIVAHSMGCLVALDFATKYPDKVKQLILLGPPAMLLPSEGVEVLHSRAELVRREGMLDIADKISQSGTSARTRARSQTAVAAVKMSLAGQDQEGYAKACEALAGAEEPRWDQVEAEILIVTGSDDGLASVDACRDMIDKLKVRGELEVLQGVGHWSVFEDVEGVSRVVKRVLGRSV</sequence>
<keyword evidence="2" id="KW-0479">Metal-binding</keyword>
<dbReference type="Gene3D" id="3.40.50.1820">
    <property type="entry name" value="alpha/beta hydrolase"/>
    <property type="match status" value="1"/>
</dbReference>
<keyword evidence="6" id="KW-1185">Reference proteome</keyword>
<dbReference type="GO" id="GO:0050163">
    <property type="term" value="F:oxaloacetate tautomerase activity"/>
    <property type="evidence" value="ECO:0007669"/>
    <property type="project" value="UniProtKB-ARBA"/>
</dbReference>
<evidence type="ECO:0000313" key="5">
    <source>
        <dbReference type="EMBL" id="KAF9697908.1"/>
    </source>
</evidence>
<comment type="similarity">
    <text evidence="1">Belongs to the FAH family.</text>
</comment>
<dbReference type="SUPFAM" id="SSF53474">
    <property type="entry name" value="alpha/beta-Hydrolases"/>
    <property type="match status" value="1"/>
</dbReference>
<dbReference type="InterPro" id="IPR000073">
    <property type="entry name" value="AB_hydrolase_1"/>
</dbReference>
<dbReference type="AlphaFoldDB" id="A0A8H7J9B5"/>